<dbReference type="PANTHER" id="PTHR31084">
    <property type="entry name" value="ALPHA-L-FUCOSIDASE 2"/>
    <property type="match status" value="1"/>
</dbReference>
<dbReference type="Pfam" id="PF21307">
    <property type="entry name" value="Glyco_hydro_95_C"/>
    <property type="match status" value="1"/>
</dbReference>
<feature type="domain" description="Glycosyl hydrolase family 95 catalytic" evidence="3">
    <location>
        <begin position="311"/>
        <end position="726"/>
    </location>
</feature>
<sequence length="813" mass="90015">MKSRLTLPSSILLLVLTISNLNGRDVKVQAAEVTLTGRAPAPVEPLSLWYRQPAERWLESLPVGNGRLGAMVFGGVDSEHLALNESTFWSGRVEPNVVNPTGRENLSKIRELFFDNKYPEATALVKEHLISDPDNYGTHLPVGDLYLAMQHGDGNIDVTNYRRELDLPAAIARVCYSVGQTEFSREVIASHPDDVIVVRLSADQPSNISFDTRFDSQGGPYQVETDGKNRMILTGDARERRHSDGKSGVHSHGIVQVVADGGEVTSSAESLSVRNANSVILYIAINTDYNDVDPKMRSEQQIASAMEKGVDVILKTHLVDHQTLFNRVTLNLGDDKENGIPTDERRERLLTSRLDPPLANLFFQYGRYLMIAGSRADSPLPTNLQGIWNDNRACRMPWTCDFHLDINTQQNYWPAEVCNLSECHEPLFRLISKVQESGRRTARDLYGCNGWVCHVFTNAWGYTAPGWGLGWGLHPTGGIWIASHLWERFLFEQDKSFLAEKAYPVLKDAAHFFLDYLAVDPNTGYLVSGPSISPENAFYGPDGTRGAESMGTVHDQVLIRDLFQSCIDASEILQCDSEFRAKLIAAMKRLPPLKIGKHGQLQEWFEDFAEAVPNHRHTSHLVALFPGSQITPDGTPKLADAARVTIKRRLSQPDWEDVEWSRANMICFEARLRDGDAALRNLTGLMRDLSDVNLLTFSAAGIASAQHNIAVVDGNLAASAGMAEMLLQSHGNEIHLLPALPSAWPTGSFEGLRARGHFEVSATWKEGELASVAITSLSGNPLRIRSAELVKELLTSVGQTYHFNGSLDMTSLE</sequence>
<comment type="caution">
    <text evidence="4">The sequence shown here is derived from an EMBL/GenBank/DDBJ whole genome shotgun (WGS) entry which is preliminary data.</text>
</comment>
<dbReference type="InterPro" id="IPR016518">
    <property type="entry name" value="Alpha-L-fucosidase"/>
</dbReference>
<dbReference type="Gene3D" id="2.70.98.50">
    <property type="entry name" value="putative glycoside hydrolase family protein from bacillus halodurans"/>
    <property type="match status" value="1"/>
</dbReference>
<dbReference type="PANTHER" id="PTHR31084:SF0">
    <property type="entry name" value="ALPHA-L-FUCOSIDASE 2"/>
    <property type="match status" value="1"/>
</dbReference>
<feature type="domain" description="Alpha fucosidase A-like C-terminal" evidence="2">
    <location>
        <begin position="728"/>
        <end position="790"/>
    </location>
</feature>
<protein>
    <submittedName>
        <fullName evidence="4">Uncharacterized protein</fullName>
    </submittedName>
</protein>
<reference evidence="4 5" key="1">
    <citation type="submission" date="2019-02" db="EMBL/GenBank/DDBJ databases">
        <title>Deep-cultivation of Planctomycetes and their phenomic and genomic characterization uncovers novel biology.</title>
        <authorList>
            <person name="Wiegand S."/>
            <person name="Jogler M."/>
            <person name="Boedeker C."/>
            <person name="Pinto D."/>
            <person name="Vollmers J."/>
            <person name="Rivas-Marin E."/>
            <person name="Kohn T."/>
            <person name="Peeters S.H."/>
            <person name="Heuer A."/>
            <person name="Rast P."/>
            <person name="Oberbeckmann S."/>
            <person name="Bunk B."/>
            <person name="Jeske O."/>
            <person name="Meyerdierks A."/>
            <person name="Storesund J.E."/>
            <person name="Kallscheuer N."/>
            <person name="Luecker S."/>
            <person name="Lage O.M."/>
            <person name="Pohl T."/>
            <person name="Merkel B.J."/>
            <person name="Hornburger P."/>
            <person name="Mueller R.-W."/>
            <person name="Bruemmer F."/>
            <person name="Labrenz M."/>
            <person name="Spormann A.M."/>
            <person name="Op Den Camp H."/>
            <person name="Overmann J."/>
            <person name="Amann R."/>
            <person name="Jetten M.S.M."/>
            <person name="Mascher T."/>
            <person name="Medema M.H."/>
            <person name="Devos D.P."/>
            <person name="Kaster A.-K."/>
            <person name="Ovreas L."/>
            <person name="Rohde M."/>
            <person name="Galperin M.Y."/>
            <person name="Jogler C."/>
        </authorList>
    </citation>
    <scope>NUCLEOTIDE SEQUENCE [LARGE SCALE GENOMIC DNA]</scope>
    <source>
        <strain evidence="4 5">CA13</strain>
    </source>
</reference>
<evidence type="ECO:0000313" key="5">
    <source>
        <dbReference type="Proteomes" id="UP000315010"/>
    </source>
</evidence>
<dbReference type="EMBL" id="SJPJ01000001">
    <property type="protein sequence ID" value="TWT82844.1"/>
    <property type="molecule type" value="Genomic_DNA"/>
</dbReference>
<dbReference type="InterPro" id="IPR054363">
    <property type="entry name" value="GH95_cat"/>
</dbReference>
<dbReference type="Gene3D" id="2.60.40.1180">
    <property type="entry name" value="Golgi alpha-mannosidase II"/>
    <property type="match status" value="1"/>
</dbReference>
<dbReference type="GO" id="GO:0005975">
    <property type="term" value="P:carbohydrate metabolic process"/>
    <property type="evidence" value="ECO:0007669"/>
    <property type="project" value="InterPro"/>
</dbReference>
<gene>
    <name evidence="4" type="ORF">CA13_43070</name>
</gene>
<dbReference type="Pfam" id="PF22124">
    <property type="entry name" value="Glyco_hydro_95_cat"/>
    <property type="match status" value="1"/>
</dbReference>
<dbReference type="Pfam" id="PF14498">
    <property type="entry name" value="Glyco_hyd_65N_2"/>
    <property type="match status" value="1"/>
</dbReference>
<dbReference type="RefSeq" id="WP_146399607.1">
    <property type="nucleotide sequence ID" value="NZ_SJPJ01000001.1"/>
</dbReference>
<dbReference type="GO" id="GO:0004560">
    <property type="term" value="F:alpha-L-fucosidase activity"/>
    <property type="evidence" value="ECO:0007669"/>
    <property type="project" value="InterPro"/>
</dbReference>
<dbReference type="OrthoDB" id="9802600at2"/>
<evidence type="ECO:0000259" key="1">
    <source>
        <dbReference type="Pfam" id="PF14498"/>
    </source>
</evidence>
<dbReference type="InterPro" id="IPR027414">
    <property type="entry name" value="GH95_N_dom"/>
</dbReference>
<organism evidence="4 5">
    <name type="scientific">Novipirellula herctigrandis</name>
    <dbReference type="NCBI Taxonomy" id="2527986"/>
    <lineage>
        <taxon>Bacteria</taxon>
        <taxon>Pseudomonadati</taxon>
        <taxon>Planctomycetota</taxon>
        <taxon>Planctomycetia</taxon>
        <taxon>Pirellulales</taxon>
        <taxon>Pirellulaceae</taxon>
        <taxon>Novipirellula</taxon>
    </lineage>
</organism>
<feature type="domain" description="Glycosyl hydrolase family 95 N-terminal" evidence="1">
    <location>
        <begin position="48"/>
        <end position="290"/>
    </location>
</feature>
<proteinExistence type="predicted"/>
<dbReference type="PIRSF" id="PIRSF007663">
    <property type="entry name" value="UCP007663"/>
    <property type="match status" value="1"/>
</dbReference>
<dbReference type="SUPFAM" id="SSF48208">
    <property type="entry name" value="Six-hairpin glycosidases"/>
    <property type="match status" value="1"/>
</dbReference>
<evidence type="ECO:0000259" key="3">
    <source>
        <dbReference type="Pfam" id="PF22124"/>
    </source>
</evidence>
<keyword evidence="5" id="KW-1185">Reference proteome</keyword>
<name>A0A5C5Z6F6_9BACT</name>
<dbReference type="AlphaFoldDB" id="A0A5C5Z6F6"/>
<evidence type="ECO:0000259" key="2">
    <source>
        <dbReference type="Pfam" id="PF21307"/>
    </source>
</evidence>
<accession>A0A5C5Z6F6</accession>
<dbReference type="InterPro" id="IPR049053">
    <property type="entry name" value="AFCA-like_C"/>
</dbReference>
<dbReference type="InterPro" id="IPR013780">
    <property type="entry name" value="Glyco_hydro_b"/>
</dbReference>
<dbReference type="InterPro" id="IPR008928">
    <property type="entry name" value="6-hairpin_glycosidase_sf"/>
</dbReference>
<evidence type="ECO:0000313" key="4">
    <source>
        <dbReference type="EMBL" id="TWT82844.1"/>
    </source>
</evidence>
<dbReference type="Proteomes" id="UP000315010">
    <property type="component" value="Unassembled WGS sequence"/>
</dbReference>